<name>A0AA38M6M2_9CUCU</name>
<dbReference type="AlphaFoldDB" id="A0AA38M6M2"/>
<gene>
    <name evidence="2" type="ORF">Zmor_023666</name>
</gene>
<evidence type="ECO:0000259" key="1">
    <source>
        <dbReference type="PROSITE" id="PS50878"/>
    </source>
</evidence>
<accession>A0AA38M6M2</accession>
<dbReference type="PROSITE" id="PS50878">
    <property type="entry name" value="RT_POL"/>
    <property type="match status" value="1"/>
</dbReference>
<reference evidence="2" key="1">
    <citation type="journal article" date="2023" name="G3 (Bethesda)">
        <title>Whole genome assemblies of Zophobas morio and Tenebrio molitor.</title>
        <authorList>
            <person name="Kaur S."/>
            <person name="Stinson S.A."/>
            <person name="diCenzo G.C."/>
        </authorList>
    </citation>
    <scope>NUCLEOTIDE SEQUENCE</scope>
    <source>
        <strain evidence="2">QUZm001</strain>
    </source>
</reference>
<comment type="caution">
    <text evidence="2">The sequence shown here is derived from an EMBL/GenBank/DDBJ whole genome shotgun (WGS) entry which is preliminary data.</text>
</comment>
<evidence type="ECO:0000313" key="2">
    <source>
        <dbReference type="EMBL" id="KAJ3646055.1"/>
    </source>
</evidence>
<dbReference type="Pfam" id="PF00078">
    <property type="entry name" value="RVT_1"/>
    <property type="match status" value="1"/>
</dbReference>
<feature type="domain" description="Reverse transcriptase" evidence="1">
    <location>
        <begin position="1"/>
        <end position="120"/>
    </location>
</feature>
<dbReference type="GO" id="GO:0071897">
    <property type="term" value="P:DNA biosynthetic process"/>
    <property type="evidence" value="ECO:0007669"/>
    <property type="project" value="UniProtKB-ARBA"/>
</dbReference>
<proteinExistence type="predicted"/>
<dbReference type="EMBL" id="JALNTZ010000007">
    <property type="protein sequence ID" value="KAJ3646055.1"/>
    <property type="molecule type" value="Genomic_DNA"/>
</dbReference>
<dbReference type="Proteomes" id="UP001168821">
    <property type="component" value="Unassembled WGS sequence"/>
</dbReference>
<sequence length="120" mass="13232">MLKNGMAHWNLTIPSQDGVNIKVQRSIFQGDSMSPFLFVVATAGILRKIERDPNLNSATKGSHTVIAYMDDLKCHGPSRRSIEIMSGIIREFSNQMGLHLNNAKCDYYSSNSGNIDDTAG</sequence>
<organism evidence="2 3">
    <name type="scientific">Zophobas morio</name>
    <dbReference type="NCBI Taxonomy" id="2755281"/>
    <lineage>
        <taxon>Eukaryota</taxon>
        <taxon>Metazoa</taxon>
        <taxon>Ecdysozoa</taxon>
        <taxon>Arthropoda</taxon>
        <taxon>Hexapoda</taxon>
        <taxon>Insecta</taxon>
        <taxon>Pterygota</taxon>
        <taxon>Neoptera</taxon>
        <taxon>Endopterygota</taxon>
        <taxon>Coleoptera</taxon>
        <taxon>Polyphaga</taxon>
        <taxon>Cucujiformia</taxon>
        <taxon>Tenebrionidae</taxon>
        <taxon>Zophobas</taxon>
    </lineage>
</organism>
<dbReference type="InterPro" id="IPR043502">
    <property type="entry name" value="DNA/RNA_pol_sf"/>
</dbReference>
<dbReference type="InterPro" id="IPR000477">
    <property type="entry name" value="RT_dom"/>
</dbReference>
<dbReference type="SUPFAM" id="SSF56672">
    <property type="entry name" value="DNA/RNA polymerases"/>
    <property type="match status" value="1"/>
</dbReference>
<protein>
    <recommendedName>
        <fullName evidence="1">Reverse transcriptase domain-containing protein</fullName>
    </recommendedName>
</protein>
<evidence type="ECO:0000313" key="3">
    <source>
        <dbReference type="Proteomes" id="UP001168821"/>
    </source>
</evidence>
<keyword evidence="3" id="KW-1185">Reference proteome</keyword>